<dbReference type="KEGG" id="mtm:MYCTH_86146"/>
<dbReference type="OrthoDB" id="3050608at2759"/>
<feature type="compositionally biased region" description="Low complexity" evidence="1">
    <location>
        <begin position="20"/>
        <end position="34"/>
    </location>
</feature>
<dbReference type="Proteomes" id="UP000007322">
    <property type="component" value="Chromosome 1"/>
</dbReference>
<keyword evidence="3" id="KW-1185">Reference proteome</keyword>
<gene>
    <name evidence="2" type="ORF">MYCTH_86146</name>
</gene>
<feature type="compositionally biased region" description="Polar residues" evidence="1">
    <location>
        <begin position="7"/>
        <end position="17"/>
    </location>
</feature>
<dbReference type="VEuPathDB" id="FungiDB:MYCTH_86146"/>
<dbReference type="AlphaFoldDB" id="G2Q207"/>
<organism evidence="2 3">
    <name type="scientific">Thermothelomyces thermophilus (strain ATCC 42464 / BCRC 31852 / DSM 1799)</name>
    <name type="common">Sporotrichum thermophile</name>
    <dbReference type="NCBI Taxonomy" id="573729"/>
    <lineage>
        <taxon>Eukaryota</taxon>
        <taxon>Fungi</taxon>
        <taxon>Dikarya</taxon>
        <taxon>Ascomycota</taxon>
        <taxon>Pezizomycotina</taxon>
        <taxon>Sordariomycetes</taxon>
        <taxon>Sordariomycetidae</taxon>
        <taxon>Sordariales</taxon>
        <taxon>Chaetomiaceae</taxon>
        <taxon>Thermothelomyces</taxon>
    </lineage>
</organism>
<dbReference type="OMA" id="RGQYKNT"/>
<dbReference type="EMBL" id="CP003002">
    <property type="protein sequence ID" value="AEO55040.1"/>
    <property type="molecule type" value="Genomic_DNA"/>
</dbReference>
<feature type="compositionally biased region" description="Basic and acidic residues" evidence="1">
    <location>
        <begin position="108"/>
        <end position="122"/>
    </location>
</feature>
<proteinExistence type="predicted"/>
<dbReference type="HOGENOM" id="CLU_100306_0_0_1"/>
<accession>G2Q207</accession>
<dbReference type="PANTHER" id="PTHR40462">
    <property type="entry name" value="CHROMOSOME 1, WHOLE GENOME SHOTGUN SEQUENCE"/>
    <property type="match status" value="1"/>
</dbReference>
<feature type="compositionally biased region" description="Basic and acidic residues" evidence="1">
    <location>
        <begin position="54"/>
        <end position="63"/>
    </location>
</feature>
<evidence type="ECO:0000313" key="3">
    <source>
        <dbReference type="Proteomes" id="UP000007322"/>
    </source>
</evidence>
<dbReference type="GeneID" id="11513211"/>
<name>G2Q207_THET4</name>
<sequence>MDFINKLANQTGSNQGDKAQGQQATSQHQNQQSGSGSGGFLDKLQGMAGGGAQGEKREDALDKGIDWVQENILKQGPQNNESATEQAKDRLIAQQIRDQYRNATGKDFPIKEKEKNEAEKESGGLSGLF</sequence>
<feature type="region of interest" description="Disordered" evidence="1">
    <location>
        <begin position="1"/>
        <end position="63"/>
    </location>
</feature>
<protein>
    <submittedName>
        <fullName evidence="2">Uncharacterized protein</fullName>
    </submittedName>
</protein>
<dbReference type="eggNOG" id="ENOG502S9RM">
    <property type="taxonomic scope" value="Eukaryota"/>
</dbReference>
<evidence type="ECO:0000313" key="2">
    <source>
        <dbReference type="EMBL" id="AEO55040.1"/>
    </source>
</evidence>
<reference evidence="2 3" key="1">
    <citation type="journal article" date="2011" name="Nat. Biotechnol.">
        <title>Comparative genomic analysis of the thermophilic biomass-degrading fungi Myceliophthora thermophila and Thielavia terrestris.</title>
        <authorList>
            <person name="Berka R.M."/>
            <person name="Grigoriev I.V."/>
            <person name="Otillar R."/>
            <person name="Salamov A."/>
            <person name="Grimwood J."/>
            <person name="Reid I."/>
            <person name="Ishmael N."/>
            <person name="John T."/>
            <person name="Darmond C."/>
            <person name="Moisan M.-C."/>
            <person name="Henrissat B."/>
            <person name="Coutinho P.M."/>
            <person name="Lombard V."/>
            <person name="Natvig D.O."/>
            <person name="Lindquist E."/>
            <person name="Schmutz J."/>
            <person name="Lucas S."/>
            <person name="Harris P."/>
            <person name="Powlowski J."/>
            <person name="Bellemare A."/>
            <person name="Taylor D."/>
            <person name="Butler G."/>
            <person name="de Vries R.P."/>
            <person name="Allijn I.E."/>
            <person name="van den Brink J."/>
            <person name="Ushinsky S."/>
            <person name="Storms R."/>
            <person name="Powell A.J."/>
            <person name="Paulsen I.T."/>
            <person name="Elbourne L.D.H."/>
            <person name="Baker S.E."/>
            <person name="Magnuson J."/>
            <person name="LaBoissiere S."/>
            <person name="Clutterbuck A.J."/>
            <person name="Martinez D."/>
            <person name="Wogulis M."/>
            <person name="de Leon A.L."/>
            <person name="Rey M.W."/>
            <person name="Tsang A."/>
        </authorList>
    </citation>
    <scope>NUCLEOTIDE SEQUENCE [LARGE SCALE GENOMIC DNA]</scope>
    <source>
        <strain evidence="3">ATCC 42464 / BCRC 31852 / DSM 1799</strain>
    </source>
</reference>
<evidence type="ECO:0000256" key="1">
    <source>
        <dbReference type="SAM" id="MobiDB-lite"/>
    </source>
</evidence>
<feature type="region of interest" description="Disordered" evidence="1">
    <location>
        <begin position="96"/>
        <end position="129"/>
    </location>
</feature>
<dbReference type="PANTHER" id="PTHR40462:SF1">
    <property type="entry name" value="EXPRESSED PROTEIN"/>
    <property type="match status" value="1"/>
</dbReference>
<dbReference type="InParanoid" id="G2Q207"/>
<dbReference type="RefSeq" id="XP_003660285.1">
    <property type="nucleotide sequence ID" value="XM_003660237.1"/>
</dbReference>